<dbReference type="EMBL" id="CAJVPD010000229">
    <property type="protein sequence ID" value="CAG8373332.1"/>
    <property type="molecule type" value="Genomic_DNA"/>
</dbReference>
<comment type="caution">
    <text evidence="3">The sequence shown here is derived from an EMBL/GenBank/DDBJ whole genome shotgun (WGS) entry which is preliminary data.</text>
</comment>
<dbReference type="PANTHER" id="PTHR28040">
    <property type="entry name" value="PYRIDOXAMINE 5'-PHOSPHATE OXIDASE YLR456W HOMOLOG-RELATED"/>
    <property type="match status" value="1"/>
</dbReference>
<dbReference type="Pfam" id="PF01243">
    <property type="entry name" value="PNPOx_N"/>
    <property type="match status" value="1"/>
</dbReference>
<evidence type="ECO:0000259" key="2">
    <source>
        <dbReference type="Pfam" id="PF01243"/>
    </source>
</evidence>
<feature type="region of interest" description="Disordered" evidence="1">
    <location>
        <begin position="1"/>
        <end position="20"/>
    </location>
</feature>
<name>A0A9W4NGD7_9EURO</name>
<protein>
    <recommendedName>
        <fullName evidence="2">Pyridoxamine 5'-phosphate oxidase N-terminal domain-containing protein</fullName>
    </recommendedName>
</protein>
<evidence type="ECO:0000313" key="4">
    <source>
        <dbReference type="Proteomes" id="UP001152592"/>
    </source>
</evidence>
<dbReference type="InterPro" id="IPR052841">
    <property type="entry name" value="PMP_oxidase-like"/>
</dbReference>
<gene>
    <name evidence="3" type="ORF">PSALAMII_LOCUS4875</name>
</gene>
<dbReference type="OrthoDB" id="5300823at2759"/>
<sequence length="268" mass="29157">MTLPVRTNSDPAPSIGRSSDLSLQQHCNMADSLNPPLSYEASATTTHPHVATSLPSEVIQCLKNSRFLHLATCDDKTPHISLMSYTYLPSTPFDPNPTIIMTTNPASRKTNHLLSNPRVSLLVHDWVSHRPPTRAPTHGERDGSPPPAATRSSLASLLLNLNTSALSSISTTICGEAQFLESGSEEESWCKARHLENNTFEEEEINTFGQQQDPSQRRPSLSLDTDVRVVTVRVTEGRIADWKGGVRDWTLLPAGSQNAGLVNGVASS</sequence>
<dbReference type="GO" id="GO:0005737">
    <property type="term" value="C:cytoplasm"/>
    <property type="evidence" value="ECO:0007669"/>
    <property type="project" value="TreeGrafter"/>
</dbReference>
<dbReference type="GO" id="GO:0005634">
    <property type="term" value="C:nucleus"/>
    <property type="evidence" value="ECO:0007669"/>
    <property type="project" value="TreeGrafter"/>
</dbReference>
<dbReference type="PANTHER" id="PTHR28040:SF1">
    <property type="entry name" value="PYRIDOXAMINE 5'-PHOSPHATE OXIDASE YLR456W HOMOLOG-RELATED"/>
    <property type="match status" value="1"/>
</dbReference>
<reference evidence="3" key="1">
    <citation type="submission" date="2021-07" db="EMBL/GenBank/DDBJ databases">
        <authorList>
            <person name="Branca A.L. A."/>
        </authorList>
    </citation>
    <scope>NUCLEOTIDE SEQUENCE</scope>
</reference>
<feature type="domain" description="Pyridoxamine 5'-phosphate oxidase N-terminal" evidence="2">
    <location>
        <begin position="56"/>
        <end position="189"/>
    </location>
</feature>
<dbReference type="SUPFAM" id="SSF50475">
    <property type="entry name" value="FMN-binding split barrel"/>
    <property type="match status" value="1"/>
</dbReference>
<evidence type="ECO:0000256" key="1">
    <source>
        <dbReference type="SAM" id="MobiDB-lite"/>
    </source>
</evidence>
<dbReference type="Proteomes" id="UP001152592">
    <property type="component" value="Unassembled WGS sequence"/>
</dbReference>
<dbReference type="InterPro" id="IPR012349">
    <property type="entry name" value="Split_barrel_FMN-bd"/>
</dbReference>
<organism evidence="3 4">
    <name type="scientific">Penicillium salamii</name>
    <dbReference type="NCBI Taxonomy" id="1612424"/>
    <lineage>
        <taxon>Eukaryota</taxon>
        <taxon>Fungi</taxon>
        <taxon>Dikarya</taxon>
        <taxon>Ascomycota</taxon>
        <taxon>Pezizomycotina</taxon>
        <taxon>Eurotiomycetes</taxon>
        <taxon>Eurotiomycetidae</taxon>
        <taxon>Eurotiales</taxon>
        <taxon>Aspergillaceae</taxon>
        <taxon>Penicillium</taxon>
    </lineage>
</organism>
<evidence type="ECO:0000313" key="3">
    <source>
        <dbReference type="EMBL" id="CAG8373332.1"/>
    </source>
</evidence>
<accession>A0A9W4NGD7</accession>
<dbReference type="Gene3D" id="2.30.110.10">
    <property type="entry name" value="Electron Transport, Fmn-binding Protein, Chain A"/>
    <property type="match status" value="1"/>
</dbReference>
<dbReference type="InterPro" id="IPR011576">
    <property type="entry name" value="Pyridox_Oxase_N"/>
</dbReference>
<dbReference type="AlphaFoldDB" id="A0A9W4NGD7"/>
<proteinExistence type="predicted"/>
<feature type="region of interest" description="Disordered" evidence="1">
    <location>
        <begin position="129"/>
        <end position="151"/>
    </location>
</feature>